<dbReference type="PANTHER" id="PTHR44858">
    <property type="entry name" value="TETRATRICOPEPTIDE REPEAT PROTEIN 6"/>
    <property type="match status" value="1"/>
</dbReference>
<dbReference type="GO" id="GO:0009279">
    <property type="term" value="C:cell outer membrane"/>
    <property type="evidence" value="ECO:0007669"/>
    <property type="project" value="TreeGrafter"/>
</dbReference>
<dbReference type="InterPro" id="IPR050498">
    <property type="entry name" value="Ycf3"/>
</dbReference>
<organism evidence="3">
    <name type="scientific">bioreactor metagenome</name>
    <dbReference type="NCBI Taxonomy" id="1076179"/>
    <lineage>
        <taxon>unclassified sequences</taxon>
        <taxon>metagenomes</taxon>
        <taxon>ecological metagenomes</taxon>
    </lineage>
</organism>
<evidence type="ECO:0000313" key="3">
    <source>
        <dbReference type="EMBL" id="MPM78879.1"/>
    </source>
</evidence>
<dbReference type="SUPFAM" id="SSF48452">
    <property type="entry name" value="TPR-like"/>
    <property type="match status" value="1"/>
</dbReference>
<keyword evidence="2" id="KW-0802">TPR repeat</keyword>
<protein>
    <recommendedName>
        <fullName evidence="4">Tetratricopeptide repeat protein</fullName>
    </recommendedName>
</protein>
<name>A0A645CPP4_9ZZZZ</name>
<comment type="caution">
    <text evidence="3">The sequence shown here is derived from an EMBL/GenBank/DDBJ whole genome shotgun (WGS) entry which is preliminary data.</text>
</comment>
<dbReference type="InterPro" id="IPR019734">
    <property type="entry name" value="TPR_rpt"/>
</dbReference>
<dbReference type="SMART" id="SM00028">
    <property type="entry name" value="TPR"/>
    <property type="match status" value="2"/>
</dbReference>
<dbReference type="AlphaFoldDB" id="A0A645CPP4"/>
<keyword evidence="1" id="KW-0677">Repeat</keyword>
<dbReference type="GO" id="GO:0046813">
    <property type="term" value="P:receptor-mediated virion attachment to host cell"/>
    <property type="evidence" value="ECO:0007669"/>
    <property type="project" value="TreeGrafter"/>
</dbReference>
<dbReference type="InterPro" id="IPR011990">
    <property type="entry name" value="TPR-like_helical_dom_sf"/>
</dbReference>
<proteinExistence type="predicted"/>
<dbReference type="EMBL" id="VSSQ01028966">
    <property type="protein sequence ID" value="MPM78879.1"/>
    <property type="molecule type" value="Genomic_DNA"/>
</dbReference>
<dbReference type="Gene3D" id="1.25.40.10">
    <property type="entry name" value="Tetratricopeptide repeat domain"/>
    <property type="match status" value="2"/>
</dbReference>
<dbReference type="PANTHER" id="PTHR44858:SF1">
    <property type="entry name" value="UDP-N-ACETYLGLUCOSAMINE--PEPTIDE N-ACETYLGLUCOSAMINYLTRANSFERASE SPINDLY-RELATED"/>
    <property type="match status" value="1"/>
</dbReference>
<evidence type="ECO:0000256" key="2">
    <source>
        <dbReference type="ARBA" id="ARBA00022803"/>
    </source>
</evidence>
<dbReference type="Pfam" id="PF13414">
    <property type="entry name" value="TPR_11"/>
    <property type="match status" value="1"/>
</dbReference>
<gene>
    <name evidence="3" type="ORF">SDC9_125894</name>
</gene>
<sequence length="161" mass="18587">MVQDFESAIEDLNKAISLRSDFMLAYFTRANIRNKYIDYIKNTTREANAGVIDLKDKATDNEKKFDVELVMRDLEKVNELQPDFPFSYYNKANILCTLKDFRSAIYNYTKAIEIDGDFAEAYFNRGLTYLYIGEDAKGLSDLSKAGELGIYGAYNLIQRFK</sequence>
<accession>A0A645CPP4</accession>
<evidence type="ECO:0000256" key="1">
    <source>
        <dbReference type="ARBA" id="ARBA00022737"/>
    </source>
</evidence>
<reference evidence="3" key="1">
    <citation type="submission" date="2019-08" db="EMBL/GenBank/DDBJ databases">
        <authorList>
            <person name="Kucharzyk K."/>
            <person name="Murdoch R.W."/>
            <person name="Higgins S."/>
            <person name="Loffler F."/>
        </authorList>
    </citation>
    <scope>NUCLEOTIDE SEQUENCE</scope>
</reference>
<evidence type="ECO:0008006" key="4">
    <source>
        <dbReference type="Google" id="ProtNLM"/>
    </source>
</evidence>